<reference evidence="1 2" key="1">
    <citation type="submission" date="2018-11" db="EMBL/GenBank/DDBJ databases">
        <authorList>
            <consortium name="Pathogen Informatics"/>
        </authorList>
    </citation>
    <scope>NUCLEOTIDE SEQUENCE [LARGE SCALE GENOMIC DNA]</scope>
</reference>
<dbReference type="WBParaSite" id="HPBE_0001144901-mRNA-1">
    <property type="protein sequence ID" value="HPBE_0001144901-mRNA-1"/>
    <property type="gene ID" value="HPBE_0001144901"/>
</dbReference>
<dbReference type="EMBL" id="UZAH01027109">
    <property type="protein sequence ID" value="VDO88640.1"/>
    <property type="molecule type" value="Genomic_DNA"/>
</dbReference>
<proteinExistence type="predicted"/>
<sequence>MCYGSIVDVSEGDANLASTGLIERNVRVDGRFHRIWIGLYPNPKQQHQMRESSACRGGLFVIDKESHRWLLHYIKLREFTIARHEIEEALTAEKRFFLLYGGRETGTGSVRSTLTRFFSVIGCDDYVISCNTTRHSTAGLRFNFYVEAVIDGLEPAVKEIAQLAALALRTNCAVKVEMLGGASQWPEASMGRYDQRRVERSECHLPVEDKNKWNGLLYKADCTIAAVYFPALPSRGVQFCMGCGKHGRFNLRNHLRDHHQLHVGSDQHKMYEQTGGGIMERLKGASIDLEKISREKNPTYNAFVAQIEEACIPLIKIFPNVIVDHHFSGTQLKGAETVTNVTRDSWKVIPCNISPLRIVCSKGVVWLSINFAAFRCDTALELRRPRCIAPLHGEERRTVYRRRDGPPLFKTAPHTNLMFEWQNVYITSPPYYLQLMTMRTCFTWVDNLITSFANPYQSTWPLSALMSRWAMTMTPPAVPVYATQSDGLLALVGS</sequence>
<reference evidence="3" key="2">
    <citation type="submission" date="2019-09" db="UniProtKB">
        <authorList>
            <consortium name="WormBaseParasite"/>
        </authorList>
    </citation>
    <scope>IDENTIFICATION</scope>
</reference>
<accession>A0A183FTN0</accession>
<gene>
    <name evidence="1" type="ORF">HPBE_LOCUS11450</name>
</gene>
<evidence type="ECO:0000313" key="3">
    <source>
        <dbReference type="WBParaSite" id="HPBE_0001144901-mRNA-1"/>
    </source>
</evidence>
<evidence type="ECO:0000313" key="1">
    <source>
        <dbReference type="EMBL" id="VDO88640.1"/>
    </source>
</evidence>
<accession>A0A3P7YKS4</accession>
<name>A0A183FTN0_HELPZ</name>
<evidence type="ECO:0000313" key="2">
    <source>
        <dbReference type="Proteomes" id="UP000050761"/>
    </source>
</evidence>
<protein>
    <submittedName>
        <fullName evidence="3">C2H2-type domain-containing protein</fullName>
    </submittedName>
</protein>
<keyword evidence="2" id="KW-1185">Reference proteome</keyword>
<organism evidence="2 3">
    <name type="scientific">Heligmosomoides polygyrus</name>
    <name type="common">Parasitic roundworm</name>
    <dbReference type="NCBI Taxonomy" id="6339"/>
    <lineage>
        <taxon>Eukaryota</taxon>
        <taxon>Metazoa</taxon>
        <taxon>Ecdysozoa</taxon>
        <taxon>Nematoda</taxon>
        <taxon>Chromadorea</taxon>
        <taxon>Rhabditida</taxon>
        <taxon>Rhabditina</taxon>
        <taxon>Rhabditomorpha</taxon>
        <taxon>Strongyloidea</taxon>
        <taxon>Heligmosomidae</taxon>
        <taxon>Heligmosomoides</taxon>
    </lineage>
</organism>
<dbReference type="Proteomes" id="UP000050761">
    <property type="component" value="Unassembled WGS sequence"/>
</dbReference>
<dbReference type="AlphaFoldDB" id="A0A183FTN0"/>